<name>A0ABV9LU44_9ALTE</name>
<comment type="caution">
    <text evidence="1">The sequence shown here is derived from an EMBL/GenBank/DDBJ whole genome shotgun (WGS) entry which is preliminary data.</text>
</comment>
<organism evidence="1 2">
    <name type="scientific">Glaciecola siphonariae</name>
    <dbReference type="NCBI Taxonomy" id="521012"/>
    <lineage>
        <taxon>Bacteria</taxon>
        <taxon>Pseudomonadati</taxon>
        <taxon>Pseudomonadota</taxon>
        <taxon>Gammaproteobacteria</taxon>
        <taxon>Alteromonadales</taxon>
        <taxon>Alteromonadaceae</taxon>
        <taxon>Glaciecola</taxon>
    </lineage>
</organism>
<dbReference type="EMBL" id="JBHSGU010000002">
    <property type="protein sequence ID" value="MFC4699795.1"/>
    <property type="molecule type" value="Genomic_DNA"/>
</dbReference>
<reference evidence="2" key="1">
    <citation type="journal article" date="2019" name="Int. J. Syst. Evol. Microbiol.">
        <title>The Global Catalogue of Microorganisms (GCM) 10K type strain sequencing project: providing services to taxonomists for standard genome sequencing and annotation.</title>
        <authorList>
            <consortium name="The Broad Institute Genomics Platform"/>
            <consortium name="The Broad Institute Genome Sequencing Center for Infectious Disease"/>
            <person name="Wu L."/>
            <person name="Ma J."/>
        </authorList>
    </citation>
    <scope>NUCLEOTIDE SEQUENCE [LARGE SCALE GENOMIC DNA]</scope>
    <source>
        <strain evidence="2">KACC 12507</strain>
    </source>
</reference>
<keyword evidence="2" id="KW-1185">Reference proteome</keyword>
<protein>
    <submittedName>
        <fullName evidence="1">Uncharacterized protein</fullName>
    </submittedName>
</protein>
<evidence type="ECO:0000313" key="1">
    <source>
        <dbReference type="EMBL" id="MFC4699795.1"/>
    </source>
</evidence>
<dbReference type="Proteomes" id="UP001595897">
    <property type="component" value="Unassembled WGS sequence"/>
</dbReference>
<gene>
    <name evidence="1" type="ORF">ACFO4O_06465</name>
</gene>
<dbReference type="RefSeq" id="WP_382406655.1">
    <property type="nucleotide sequence ID" value="NZ_JBHSGU010000002.1"/>
</dbReference>
<sequence length="167" mass="19298">MNFILLMLIIVVYSQQSIAVDRSELYGVFSQEELSDMYFEKSDLLQAEKLNKNVNLQDFIHCMSRKNETECLSRSEGQVYMIFLDDNSVRKIVYEYEKSNVKSVPVGTLALNGVELQFMQRLMVKVSKAKDELLRGHLPFELQNYKSKNLTDARKASPSSVRIRLTS</sequence>
<accession>A0ABV9LU44</accession>
<evidence type="ECO:0000313" key="2">
    <source>
        <dbReference type="Proteomes" id="UP001595897"/>
    </source>
</evidence>
<proteinExistence type="predicted"/>